<dbReference type="PANTHER" id="PTHR38693">
    <property type="entry name" value="UBIQUINONE BIOSYNTHESIS PROTEIN UBIJ"/>
    <property type="match status" value="1"/>
</dbReference>
<gene>
    <name evidence="1" type="primary">ubiJ</name>
    <name evidence="3" type="ORF">QFW77_05640</name>
</gene>
<sequence length="226" mass="23307">MATPPPNTPLGALRPLAGRALEAALNRALALDPATRDALAPLAGRSVALRLDAPALALRLTIADGRIAVGPADAAGEPDLSVRSTLGGLLAQLPGMLGGAERGAAAPVGRVRIEGDAELARQLQRLAQRFDPDWERPFASAFGDVAGVQIARAIAAALRGARATGDSLARSAAEYLTEESRDAVGREELHAFLDDVDALRDDVERVAARVRRLQGAAGGAAAERPA</sequence>
<dbReference type="Proteomes" id="UP001156940">
    <property type="component" value="Unassembled WGS sequence"/>
</dbReference>
<evidence type="ECO:0000256" key="1">
    <source>
        <dbReference type="HAMAP-Rule" id="MF_02215"/>
    </source>
</evidence>
<comment type="similarity">
    <text evidence="1">Belongs to the UbiJ family.</text>
</comment>
<keyword evidence="1" id="KW-0963">Cytoplasm</keyword>
<dbReference type="PANTHER" id="PTHR38693:SF1">
    <property type="entry name" value="UBIQUINONE BIOSYNTHESIS ACCESSORY FACTOR UBIJ"/>
    <property type="match status" value="1"/>
</dbReference>
<evidence type="ECO:0000313" key="4">
    <source>
        <dbReference type="Proteomes" id="UP001156940"/>
    </source>
</evidence>
<feature type="domain" description="SCP2" evidence="2">
    <location>
        <begin position="25"/>
        <end position="127"/>
    </location>
</feature>
<evidence type="ECO:0000313" key="3">
    <source>
        <dbReference type="EMBL" id="MDH5822472.1"/>
    </source>
</evidence>
<keyword evidence="4" id="KW-1185">Reference proteome</keyword>
<dbReference type="InterPro" id="IPR003033">
    <property type="entry name" value="SCP2_sterol-bd_dom"/>
</dbReference>
<comment type="caution">
    <text evidence="3">The sequence shown here is derived from an EMBL/GenBank/DDBJ whole genome shotgun (WGS) entry which is preliminary data.</text>
</comment>
<dbReference type="EMBL" id="JARXRM010000024">
    <property type="protein sequence ID" value="MDH5822472.1"/>
    <property type="molecule type" value="Genomic_DNA"/>
</dbReference>
<proteinExistence type="inferred from homology"/>
<dbReference type="InterPro" id="IPR038989">
    <property type="entry name" value="UbiJ"/>
</dbReference>
<dbReference type="Pfam" id="PF02036">
    <property type="entry name" value="SCP2"/>
    <property type="match status" value="1"/>
</dbReference>
<comment type="pathway">
    <text evidence="1">Cofactor biosynthesis; ubiquinone biosynthesis.</text>
</comment>
<protein>
    <recommendedName>
        <fullName evidence="1">Ubiquinone biosynthesis accessory factor UbiJ</fullName>
    </recommendedName>
</protein>
<keyword evidence="1" id="KW-0831">Ubiquinone biosynthesis</keyword>
<organism evidence="3 4">
    <name type="scientific">Luteimonas endophytica</name>
    <dbReference type="NCBI Taxonomy" id="3042023"/>
    <lineage>
        <taxon>Bacteria</taxon>
        <taxon>Pseudomonadati</taxon>
        <taxon>Pseudomonadota</taxon>
        <taxon>Gammaproteobacteria</taxon>
        <taxon>Lysobacterales</taxon>
        <taxon>Lysobacteraceae</taxon>
        <taxon>Luteimonas</taxon>
    </lineage>
</organism>
<comment type="function">
    <text evidence="1">Required for ubiquinone (coenzyme Q) biosynthesis. Binds hydrophobic ubiquinone biosynthetic intermediates via its SCP2 domain and is essential for the stability of the Ubi complex. May constitute a docking platform where Ubi enzymes assemble and access their SCP2-bound polyprenyl substrates.</text>
</comment>
<name>A0ABT6J7C2_9GAMM</name>
<dbReference type="RefSeq" id="WP_280573392.1">
    <property type="nucleotide sequence ID" value="NZ_JARXRM010000024.1"/>
</dbReference>
<dbReference type="HAMAP" id="MF_02215">
    <property type="entry name" value="UbiJ"/>
    <property type="match status" value="1"/>
</dbReference>
<reference evidence="3 4" key="1">
    <citation type="submission" date="2023-04" db="EMBL/GenBank/DDBJ databases">
        <title>Luteimonas endophyticus RD2P54.</title>
        <authorList>
            <person name="Sun J.-Q."/>
        </authorList>
    </citation>
    <scope>NUCLEOTIDE SEQUENCE [LARGE SCALE GENOMIC DNA]</scope>
    <source>
        <strain evidence="3 4">RD2P54</strain>
    </source>
</reference>
<evidence type="ECO:0000259" key="2">
    <source>
        <dbReference type="Pfam" id="PF02036"/>
    </source>
</evidence>
<accession>A0ABT6J7C2</accession>
<comment type="subcellular location">
    <subcellularLocation>
        <location evidence="1">Cytoplasm</location>
    </subcellularLocation>
</comment>